<evidence type="ECO:0000313" key="2">
    <source>
        <dbReference type="Proteomes" id="UP000499080"/>
    </source>
</evidence>
<gene>
    <name evidence="1" type="ORF">AVEN_262441_1</name>
</gene>
<evidence type="ECO:0008006" key="3">
    <source>
        <dbReference type="Google" id="ProtNLM"/>
    </source>
</evidence>
<protein>
    <recommendedName>
        <fullName evidence="3">DNA-directed DNA polymerase</fullName>
    </recommendedName>
</protein>
<dbReference type="PANTHER" id="PTHR31511">
    <property type="entry name" value="PROTEIN CBG23764"/>
    <property type="match status" value="1"/>
</dbReference>
<organism evidence="1 2">
    <name type="scientific">Araneus ventricosus</name>
    <name type="common">Orbweaver spider</name>
    <name type="synonym">Epeira ventricosa</name>
    <dbReference type="NCBI Taxonomy" id="182803"/>
    <lineage>
        <taxon>Eukaryota</taxon>
        <taxon>Metazoa</taxon>
        <taxon>Ecdysozoa</taxon>
        <taxon>Arthropoda</taxon>
        <taxon>Chelicerata</taxon>
        <taxon>Arachnida</taxon>
        <taxon>Araneae</taxon>
        <taxon>Araneomorphae</taxon>
        <taxon>Entelegynae</taxon>
        <taxon>Araneoidea</taxon>
        <taxon>Araneidae</taxon>
        <taxon>Araneus</taxon>
    </lineage>
</organism>
<reference evidence="1 2" key="1">
    <citation type="journal article" date="2019" name="Sci. Rep.">
        <title>Orb-weaving spider Araneus ventricosus genome elucidates the spidroin gene catalogue.</title>
        <authorList>
            <person name="Kono N."/>
            <person name="Nakamura H."/>
            <person name="Ohtoshi R."/>
            <person name="Moran D.A.P."/>
            <person name="Shinohara A."/>
            <person name="Yoshida Y."/>
            <person name="Fujiwara M."/>
            <person name="Mori M."/>
            <person name="Tomita M."/>
            <person name="Arakawa K."/>
        </authorList>
    </citation>
    <scope>NUCLEOTIDE SEQUENCE [LARGE SCALE GENOMIC DNA]</scope>
</reference>
<evidence type="ECO:0000313" key="1">
    <source>
        <dbReference type="EMBL" id="GBO41110.1"/>
    </source>
</evidence>
<dbReference type="OrthoDB" id="6429248at2759"/>
<keyword evidence="2" id="KW-1185">Reference proteome</keyword>
<name>A0A4Y2WX68_ARAVE</name>
<accession>A0A4Y2WX68</accession>
<dbReference type="InterPro" id="IPR043502">
    <property type="entry name" value="DNA/RNA_pol_sf"/>
</dbReference>
<proteinExistence type="predicted"/>
<dbReference type="PANTHER" id="PTHR31511:SF12">
    <property type="entry name" value="RHO TERMINATION FACTOR N-TERMINAL DOMAIN-CONTAINING PROTEIN"/>
    <property type="match status" value="1"/>
</dbReference>
<comment type="caution">
    <text evidence="1">The sequence shown here is derived from an EMBL/GenBank/DDBJ whole genome shotgun (WGS) entry which is preliminary data.</text>
</comment>
<sequence>MNKPLPLKNFKWLHDVENFNVLNIPDENDTGYILEVDLNYPSTLHDNHSDLPLAPEMKNPPNCLEKRLLTTLYDKEKYIIHYRNLKQYVQLGMKISKIHRILQFEQTPFLKPYIDLNTSLRQKATTEFQKNFFKLMNNSIFGKTMENIRRRDNIRICCNEKKAEKLTAQSNFVDRTLFSENLAAFEMRKTILTFNKPITIGMAILDVSKILMYNFHYKYMKSKYKNNLKLLYTDTDSLIYDVETEDIFVDIKNNIEYFDTSDYPENNMYDIPRMNKKVWQSKKQNER</sequence>
<dbReference type="EMBL" id="BGPR01066595">
    <property type="protein sequence ID" value="GBO41110.1"/>
    <property type="molecule type" value="Genomic_DNA"/>
</dbReference>
<dbReference type="AlphaFoldDB" id="A0A4Y2WX68"/>
<dbReference type="Proteomes" id="UP000499080">
    <property type="component" value="Unassembled WGS sequence"/>
</dbReference>
<dbReference type="SUPFAM" id="SSF56672">
    <property type="entry name" value="DNA/RNA polymerases"/>
    <property type="match status" value="1"/>
</dbReference>
<dbReference type="GO" id="GO:0071897">
    <property type="term" value="P:DNA biosynthetic process"/>
    <property type="evidence" value="ECO:0007669"/>
    <property type="project" value="UniProtKB-ARBA"/>
</dbReference>